<evidence type="ECO:0000256" key="5">
    <source>
        <dbReference type="ARBA" id="ARBA00023015"/>
    </source>
</evidence>
<feature type="region of interest" description="Disordered" evidence="9">
    <location>
        <begin position="279"/>
        <end position="301"/>
    </location>
</feature>
<feature type="region of interest" description="Disordered" evidence="9">
    <location>
        <begin position="114"/>
        <end position="196"/>
    </location>
</feature>
<dbReference type="SMART" id="SM00225">
    <property type="entry name" value="BTB"/>
    <property type="match status" value="1"/>
</dbReference>
<evidence type="ECO:0000256" key="7">
    <source>
        <dbReference type="ARBA" id="ARBA00023242"/>
    </source>
</evidence>
<evidence type="ECO:0000256" key="4">
    <source>
        <dbReference type="ARBA" id="ARBA00022902"/>
    </source>
</evidence>
<protein>
    <recommendedName>
        <fullName evidence="10">BTB domain-containing protein</fullName>
    </recommendedName>
</protein>
<dbReference type="Proteomes" id="UP001652700">
    <property type="component" value="Unplaced"/>
</dbReference>
<name>A0ABM5JX72_DIAVI</name>
<dbReference type="Gene3D" id="3.30.710.10">
    <property type="entry name" value="Potassium Channel Kv1.1, Chain A"/>
    <property type="match status" value="1"/>
</dbReference>
<reference evidence="11" key="1">
    <citation type="submission" date="2025-05" db="UniProtKB">
        <authorList>
            <consortium name="EnsemblMetazoa"/>
        </authorList>
    </citation>
    <scope>IDENTIFICATION</scope>
</reference>
<evidence type="ECO:0000256" key="6">
    <source>
        <dbReference type="ARBA" id="ARBA00023163"/>
    </source>
</evidence>
<accession>A0ABM5JX72</accession>
<dbReference type="InterPro" id="IPR011333">
    <property type="entry name" value="SKP1/BTB/POZ_sf"/>
</dbReference>
<dbReference type="InterPro" id="IPR051095">
    <property type="entry name" value="Dros_DevTransReg"/>
</dbReference>
<keyword evidence="2" id="KW-0217">Developmental protein</keyword>
<organism evidence="11 12">
    <name type="scientific">Diabrotica virgifera virgifera</name>
    <name type="common">western corn rootworm</name>
    <dbReference type="NCBI Taxonomy" id="50390"/>
    <lineage>
        <taxon>Eukaryota</taxon>
        <taxon>Metazoa</taxon>
        <taxon>Ecdysozoa</taxon>
        <taxon>Arthropoda</taxon>
        <taxon>Hexapoda</taxon>
        <taxon>Insecta</taxon>
        <taxon>Pterygota</taxon>
        <taxon>Neoptera</taxon>
        <taxon>Endopterygota</taxon>
        <taxon>Coleoptera</taxon>
        <taxon>Polyphaga</taxon>
        <taxon>Cucujiformia</taxon>
        <taxon>Chrysomeloidea</taxon>
        <taxon>Chrysomelidae</taxon>
        <taxon>Galerucinae</taxon>
        <taxon>Diabroticina</taxon>
        <taxon>Diabroticites</taxon>
        <taxon>Diabrotica</taxon>
    </lineage>
</organism>
<keyword evidence="7" id="KW-0539">Nucleus</keyword>
<feature type="domain" description="BTB" evidence="10">
    <location>
        <begin position="32"/>
        <end position="97"/>
    </location>
</feature>
<keyword evidence="5" id="KW-0805">Transcription regulation</keyword>
<evidence type="ECO:0000313" key="12">
    <source>
        <dbReference type="Proteomes" id="UP001652700"/>
    </source>
</evidence>
<dbReference type="CDD" id="cd18315">
    <property type="entry name" value="BTB_POZ_BAB-like"/>
    <property type="match status" value="1"/>
</dbReference>
<comment type="function">
    <text evidence="8">Putative transcription factor required for axon growth and guidance in the central and peripheral nervous systems. Repels CNS axons away from the midline by promoting the expression of the midline repellent sli and its receptor robo.</text>
</comment>
<dbReference type="RefSeq" id="XP_050502534.1">
    <property type="nucleotide sequence ID" value="XM_050646577.1"/>
</dbReference>
<feature type="compositionally biased region" description="Gly residues" evidence="9">
    <location>
        <begin position="290"/>
        <end position="301"/>
    </location>
</feature>
<keyword evidence="6" id="KW-0804">Transcription</keyword>
<evidence type="ECO:0000256" key="3">
    <source>
        <dbReference type="ARBA" id="ARBA00022782"/>
    </source>
</evidence>
<sequence>MDDDQQFCLRWNNHQSTLVAVFDTLLENGTLVDCTLAAEGKCLNAHKVVLSACSPYFEALLSKHFDKHPILILKDVKFQELKAMMDYMYRGEVNISQDQLGALLKAAESLQIKGLSDNRKGETERKPTPAPPPKSPQPTTLPKVQGLTIEQRAREDSREGSMSPGPRKKKRLRRKSEELDNHDASNSSESHSLPAQSIPTLPAISKMNMNADVPEQIETKSEILTRHKQTDDMPQVPIIKEKIETHTELMLEPKSEYVEEMNEDSIEDLTLDDDDLSNMEQVDDQAGPSHGAGEGSSQGFGGWHMGNQSQDEVFLAAQEAVGAHRDSQVRTCKPAIQVGVRKLRKGRVRISTTSTTKNSDRLLNVGEHLPVKWTYRRCAKCSTQKRQVRSKITCEACNVGLCLKCFKPFHKLNVL</sequence>
<comment type="subcellular location">
    <subcellularLocation>
        <location evidence="1">Nucleus</location>
    </subcellularLocation>
</comment>
<dbReference type="Pfam" id="PF00651">
    <property type="entry name" value="BTB"/>
    <property type="match status" value="1"/>
</dbReference>
<keyword evidence="12" id="KW-1185">Reference proteome</keyword>
<evidence type="ECO:0000259" key="10">
    <source>
        <dbReference type="PROSITE" id="PS50097"/>
    </source>
</evidence>
<keyword evidence="4" id="KW-0524">Neurogenesis</keyword>
<evidence type="ECO:0000256" key="9">
    <source>
        <dbReference type="SAM" id="MobiDB-lite"/>
    </source>
</evidence>
<evidence type="ECO:0000256" key="1">
    <source>
        <dbReference type="ARBA" id="ARBA00004123"/>
    </source>
</evidence>
<keyword evidence="3" id="KW-0221">Differentiation</keyword>
<evidence type="ECO:0000313" key="11">
    <source>
        <dbReference type="EnsemblMetazoa" id="XP_050502534.1"/>
    </source>
</evidence>
<feature type="compositionally biased region" description="Basic and acidic residues" evidence="9">
    <location>
        <begin position="116"/>
        <end position="127"/>
    </location>
</feature>
<dbReference type="PANTHER" id="PTHR23110:SF111">
    <property type="entry name" value="LONGITUDINALS LACKING PROTEIN, ISOFORMS F_I_K_T"/>
    <property type="match status" value="1"/>
</dbReference>
<dbReference type="SUPFAM" id="SSF54695">
    <property type="entry name" value="POZ domain"/>
    <property type="match status" value="1"/>
</dbReference>
<dbReference type="GeneID" id="114336038"/>
<evidence type="ECO:0000256" key="8">
    <source>
        <dbReference type="ARBA" id="ARBA00037382"/>
    </source>
</evidence>
<dbReference type="EnsemblMetazoa" id="XM_050646577.1">
    <property type="protein sequence ID" value="XP_050502534.1"/>
    <property type="gene ID" value="LOC114336038"/>
</dbReference>
<dbReference type="PANTHER" id="PTHR23110">
    <property type="entry name" value="BTB DOMAIN TRANSCRIPTION FACTOR"/>
    <property type="match status" value="1"/>
</dbReference>
<proteinExistence type="predicted"/>
<evidence type="ECO:0000256" key="2">
    <source>
        <dbReference type="ARBA" id="ARBA00022473"/>
    </source>
</evidence>
<dbReference type="PROSITE" id="PS50097">
    <property type="entry name" value="BTB"/>
    <property type="match status" value="1"/>
</dbReference>
<dbReference type="InterPro" id="IPR000210">
    <property type="entry name" value="BTB/POZ_dom"/>
</dbReference>
<feature type="compositionally biased region" description="Polar residues" evidence="9">
    <location>
        <begin position="184"/>
        <end position="196"/>
    </location>
</feature>